<reference evidence="2 3" key="1">
    <citation type="submission" date="2018-08" db="EMBL/GenBank/DDBJ databases">
        <title>Chitinophagaceae sp. K23C18032701, a novel bacterium isolated from forest soil.</title>
        <authorList>
            <person name="Wang C."/>
        </authorList>
    </citation>
    <scope>NUCLEOTIDE SEQUENCE [LARGE SCALE GENOMIC DNA]</scope>
    <source>
        <strain evidence="2 3">K23C18032701</strain>
    </source>
</reference>
<sequence>MKYMAVAVTMFLLQTSAGVYAQRHTVSPVSQFYRNGFLWNPALAGSNGKTHVYAFLNSGLTGFDGAPRVYGVAADAHFGNYSAAGLQVLSDKAGVLQRYTVTGTYAYQVKLDETQSIRIGANLTYYKQQLDNSAAVNNGQVDPNIKNFNGRGGYFDGDLGVTYENGQLELGATAYNLRSEVQSKQADMDGQGLAQLQCAYTIPLDDEKIMTLKPLVAYKAFQHVSGVVTGAVQFEYNHLFHTSLYWQNPGTIMGGAGVMLEELGELNFFYSNTSRYVHMAQYEVGIKINIQ</sequence>
<feature type="chain" id="PRO_5017613965" evidence="1">
    <location>
        <begin position="22"/>
        <end position="291"/>
    </location>
</feature>
<organism evidence="2 3">
    <name type="scientific">Deminuibacter soli</name>
    <dbReference type="NCBI Taxonomy" id="2291815"/>
    <lineage>
        <taxon>Bacteria</taxon>
        <taxon>Pseudomonadati</taxon>
        <taxon>Bacteroidota</taxon>
        <taxon>Chitinophagia</taxon>
        <taxon>Chitinophagales</taxon>
        <taxon>Chitinophagaceae</taxon>
        <taxon>Deminuibacter</taxon>
    </lineage>
</organism>
<dbReference type="EMBL" id="QTJU01000001">
    <property type="protein sequence ID" value="RFM29525.1"/>
    <property type="molecule type" value="Genomic_DNA"/>
</dbReference>
<comment type="caution">
    <text evidence="2">The sequence shown here is derived from an EMBL/GenBank/DDBJ whole genome shotgun (WGS) entry which is preliminary data.</text>
</comment>
<feature type="signal peptide" evidence="1">
    <location>
        <begin position="1"/>
        <end position="21"/>
    </location>
</feature>
<dbReference type="Pfam" id="PF11751">
    <property type="entry name" value="PorP_SprF"/>
    <property type="match status" value="1"/>
</dbReference>
<dbReference type="InterPro" id="IPR019861">
    <property type="entry name" value="PorP/SprF_Bacteroidetes"/>
</dbReference>
<evidence type="ECO:0000256" key="1">
    <source>
        <dbReference type="SAM" id="SignalP"/>
    </source>
</evidence>
<evidence type="ECO:0000313" key="2">
    <source>
        <dbReference type="EMBL" id="RFM29525.1"/>
    </source>
</evidence>
<dbReference type="NCBIfam" id="TIGR03519">
    <property type="entry name" value="T9SS_PorP_fam"/>
    <property type="match status" value="1"/>
</dbReference>
<keyword evidence="1" id="KW-0732">Signal</keyword>
<evidence type="ECO:0000313" key="3">
    <source>
        <dbReference type="Proteomes" id="UP000261284"/>
    </source>
</evidence>
<keyword evidence="3" id="KW-1185">Reference proteome</keyword>
<dbReference type="AlphaFoldDB" id="A0A3E1NNK7"/>
<accession>A0A3E1NNK7</accession>
<proteinExistence type="predicted"/>
<name>A0A3E1NNK7_9BACT</name>
<gene>
    <name evidence="2" type="ORF">DXN05_00635</name>
</gene>
<protein>
    <submittedName>
        <fullName evidence="2">Type IX secretion system membrane protein PorP/SprF</fullName>
    </submittedName>
</protein>
<dbReference type="Proteomes" id="UP000261284">
    <property type="component" value="Unassembled WGS sequence"/>
</dbReference>